<dbReference type="OrthoDB" id="315700at2157"/>
<reference evidence="2 3" key="1">
    <citation type="journal article" date="2014" name="PLoS Genet.">
        <title>Phylogenetically driven sequencing of extremely halophilic archaea reveals strategies for static and dynamic osmo-response.</title>
        <authorList>
            <person name="Becker E.A."/>
            <person name="Seitzer P.M."/>
            <person name="Tritt A."/>
            <person name="Larsen D."/>
            <person name="Krusor M."/>
            <person name="Yao A.I."/>
            <person name="Wu D."/>
            <person name="Madern D."/>
            <person name="Eisen J.A."/>
            <person name="Darling A.E."/>
            <person name="Facciotti M.T."/>
        </authorList>
    </citation>
    <scope>NUCLEOTIDE SEQUENCE [LARGE SCALE GENOMIC DNA]</scope>
    <source>
        <strain evidence="2 3">JCM 13552</strain>
    </source>
</reference>
<dbReference type="AlphaFoldDB" id="M0NEJ7"/>
<dbReference type="Gene3D" id="1.10.10.10">
    <property type="entry name" value="Winged helix-like DNA-binding domain superfamily/Winged helix DNA-binding domain"/>
    <property type="match status" value="1"/>
</dbReference>
<organism evidence="2 3">
    <name type="scientific">Halococcus thailandensis JCM 13552</name>
    <dbReference type="NCBI Taxonomy" id="1227457"/>
    <lineage>
        <taxon>Archaea</taxon>
        <taxon>Methanobacteriati</taxon>
        <taxon>Methanobacteriota</taxon>
        <taxon>Stenosarchaea group</taxon>
        <taxon>Halobacteria</taxon>
        <taxon>Halobacteriales</taxon>
        <taxon>Halococcaceae</taxon>
        <taxon>Halococcus</taxon>
    </lineage>
</organism>
<dbReference type="EMBL" id="AOMF01000071">
    <property type="protein sequence ID" value="EMA56281.1"/>
    <property type="molecule type" value="Genomic_DNA"/>
</dbReference>
<comment type="caution">
    <text evidence="2">The sequence shown here is derived from an EMBL/GenBank/DDBJ whole genome shotgun (WGS) entry which is preliminary data.</text>
</comment>
<proteinExistence type="predicted"/>
<keyword evidence="3" id="KW-1185">Reference proteome</keyword>
<evidence type="ECO:0000256" key="1">
    <source>
        <dbReference type="SAM" id="MobiDB-lite"/>
    </source>
</evidence>
<feature type="region of interest" description="Disordered" evidence="1">
    <location>
        <begin position="69"/>
        <end position="94"/>
    </location>
</feature>
<dbReference type="InterPro" id="IPR007367">
    <property type="entry name" value="DUF433"/>
</dbReference>
<name>M0NEJ7_9EURY</name>
<feature type="compositionally biased region" description="Basic and acidic residues" evidence="1">
    <location>
        <begin position="79"/>
        <end position="94"/>
    </location>
</feature>
<evidence type="ECO:0000313" key="3">
    <source>
        <dbReference type="Proteomes" id="UP000011680"/>
    </source>
</evidence>
<gene>
    <name evidence="2" type="ORF">C451_03184</name>
</gene>
<dbReference type="Pfam" id="PF04255">
    <property type="entry name" value="DUF433"/>
    <property type="match status" value="1"/>
</dbReference>
<dbReference type="SUPFAM" id="SSF46689">
    <property type="entry name" value="Homeodomain-like"/>
    <property type="match status" value="1"/>
</dbReference>
<dbReference type="STRING" id="1227457.C451_03184"/>
<evidence type="ECO:0000313" key="2">
    <source>
        <dbReference type="EMBL" id="EMA56281.1"/>
    </source>
</evidence>
<dbReference type="PANTHER" id="PTHR34849">
    <property type="entry name" value="SSL5025 PROTEIN"/>
    <property type="match status" value="1"/>
</dbReference>
<dbReference type="eggNOG" id="arCOG09407">
    <property type="taxonomic scope" value="Archaea"/>
</dbReference>
<dbReference type="InterPro" id="IPR009057">
    <property type="entry name" value="Homeodomain-like_sf"/>
</dbReference>
<evidence type="ECO:0008006" key="4">
    <source>
        <dbReference type="Google" id="ProtNLM"/>
    </source>
</evidence>
<accession>M0NEJ7</accession>
<dbReference type="RefSeq" id="WP_007737557.1">
    <property type="nucleotide sequence ID" value="NZ_AOMF01000071.1"/>
</dbReference>
<sequence>MTQIVSTEGTLGGEPRIDGRRIGVLHIAARVIDKGEHPEDVAADYELDLAAVHHALAYYYDHPDEMQEWREKKHQAAQRAHERQLDPEKFRQHA</sequence>
<dbReference type="PATRIC" id="fig|1227457.3.peg.564"/>
<protein>
    <recommendedName>
        <fullName evidence="4">DUF433 domain-containing protein</fullName>
    </recommendedName>
</protein>
<dbReference type="Proteomes" id="UP000011680">
    <property type="component" value="Unassembled WGS sequence"/>
</dbReference>
<dbReference type="PANTHER" id="PTHR34849:SF1">
    <property type="entry name" value="SLR0770 PROTEIN"/>
    <property type="match status" value="1"/>
</dbReference>
<dbReference type="InterPro" id="IPR036388">
    <property type="entry name" value="WH-like_DNA-bd_sf"/>
</dbReference>